<dbReference type="Pfam" id="PF04083">
    <property type="entry name" value="Abhydro_lipase"/>
    <property type="match status" value="1"/>
</dbReference>
<feature type="signal peptide" evidence="3">
    <location>
        <begin position="1"/>
        <end position="25"/>
    </location>
</feature>
<comment type="similarity">
    <text evidence="1 2">Belongs to the AB hydrolase superfamily. Lipase family.</text>
</comment>
<dbReference type="SUPFAM" id="SSF53474">
    <property type="entry name" value="alpha/beta-Hydrolases"/>
    <property type="match status" value="1"/>
</dbReference>
<dbReference type="InterPro" id="IPR006693">
    <property type="entry name" value="AB_hydrolase_lipase"/>
</dbReference>
<name>A0ABM0GXX2_SACKO</name>
<dbReference type="InterPro" id="IPR029058">
    <property type="entry name" value="AB_hydrolase_fold"/>
</dbReference>
<reference evidence="6" key="1">
    <citation type="submission" date="2025-08" db="UniProtKB">
        <authorList>
            <consortium name="RefSeq"/>
        </authorList>
    </citation>
    <scope>IDENTIFICATION</scope>
    <source>
        <tissue evidence="6">Testes</tissue>
    </source>
</reference>
<evidence type="ECO:0000313" key="5">
    <source>
        <dbReference type="Proteomes" id="UP000694865"/>
    </source>
</evidence>
<dbReference type="InterPro" id="IPR025483">
    <property type="entry name" value="Lipase_euk"/>
</dbReference>
<keyword evidence="2" id="KW-0378">Hydrolase</keyword>
<sequence length="415" mass="47515">MKLLVATFVSSVLLFSVYNARSVAADKLFADVMFRGDPEENMNASQLITSKGYPCEEHTVQTEDGFLLGLQRIPYGKKNASTTNPRPVVFLQHGLLCSSTNWLTNLENESFAYILADAGFDVWLGNVRGNTYSRSHVSLNPNQDEFWEWSFDQMALYDLPAMVNYALKVSMQPQLYYIGHSQGTLMAFAQLPRNKELAKKIKTFFALGPVTTVGHVESPIKYLADLVPELQLLFKIFGVRDFLPNNEIINWLADHVCEKRYQIYCENILFIISGWDPQQLNQTRLPVYFHHVPAGTSVRNVIHFAQMIKSQKFQMYDYGSAAENLKYYNQSTAPLYYPENLTTPTALYWGGQDWLADPKDVQSLIPKIKNVLISNDEIVEFDHLDFIWGMDAPERVYHNILNTIQKQEESIFSRG</sequence>
<dbReference type="Gene3D" id="3.40.50.1820">
    <property type="entry name" value="alpha/beta hydrolase"/>
    <property type="match status" value="1"/>
</dbReference>
<dbReference type="GeneID" id="100371642"/>
<evidence type="ECO:0000256" key="2">
    <source>
        <dbReference type="PIRNR" id="PIRNR000862"/>
    </source>
</evidence>
<keyword evidence="2" id="KW-0442">Lipid degradation</keyword>
<dbReference type="RefSeq" id="XP_002739797.1">
    <property type="nucleotide sequence ID" value="XM_002739751.2"/>
</dbReference>
<evidence type="ECO:0000256" key="3">
    <source>
        <dbReference type="SAM" id="SignalP"/>
    </source>
</evidence>
<evidence type="ECO:0000256" key="1">
    <source>
        <dbReference type="ARBA" id="ARBA00010701"/>
    </source>
</evidence>
<keyword evidence="3" id="KW-0732">Signal</keyword>
<accession>A0ABM0GXX2</accession>
<gene>
    <name evidence="6" type="primary">LOC100371642</name>
</gene>
<evidence type="ECO:0000313" key="6">
    <source>
        <dbReference type="RefSeq" id="XP_002739797.1"/>
    </source>
</evidence>
<keyword evidence="2" id="KW-0443">Lipid metabolism</keyword>
<feature type="domain" description="Partial AB-hydrolase lipase" evidence="4">
    <location>
        <begin position="45"/>
        <end position="106"/>
    </location>
</feature>
<evidence type="ECO:0000259" key="4">
    <source>
        <dbReference type="Pfam" id="PF04083"/>
    </source>
</evidence>
<proteinExistence type="inferred from homology"/>
<dbReference type="PIRSF" id="PIRSF000862">
    <property type="entry name" value="Steryl_ester_lip"/>
    <property type="match status" value="1"/>
</dbReference>
<dbReference type="PANTHER" id="PTHR11005">
    <property type="entry name" value="LYSOSOMAL ACID LIPASE-RELATED"/>
    <property type="match status" value="1"/>
</dbReference>
<dbReference type="Proteomes" id="UP000694865">
    <property type="component" value="Unplaced"/>
</dbReference>
<organism evidence="5 6">
    <name type="scientific">Saccoglossus kowalevskii</name>
    <name type="common">Acorn worm</name>
    <dbReference type="NCBI Taxonomy" id="10224"/>
    <lineage>
        <taxon>Eukaryota</taxon>
        <taxon>Metazoa</taxon>
        <taxon>Hemichordata</taxon>
        <taxon>Enteropneusta</taxon>
        <taxon>Harrimaniidae</taxon>
        <taxon>Saccoglossus</taxon>
    </lineage>
</organism>
<feature type="chain" id="PRO_5045822638" description="Lipase" evidence="3">
    <location>
        <begin position="26"/>
        <end position="415"/>
    </location>
</feature>
<protein>
    <recommendedName>
        <fullName evidence="2">Lipase</fullName>
    </recommendedName>
</protein>
<keyword evidence="5" id="KW-1185">Reference proteome</keyword>